<dbReference type="HOGENOM" id="CLU_2262966_0_0_1"/>
<dbReference type="Proteomes" id="UP000001631">
    <property type="component" value="Unassembled WGS sequence"/>
</dbReference>
<gene>
    <name evidence="1" type="ORF">HCBG_03258</name>
</gene>
<dbReference type="GeneID" id="69036274"/>
<dbReference type="InParanoid" id="C0NJC8"/>
<evidence type="ECO:0000313" key="1">
    <source>
        <dbReference type="EMBL" id="EEH07969.1"/>
    </source>
</evidence>
<keyword evidence="2" id="KW-1185">Reference proteome</keyword>
<dbReference type="RefSeq" id="XP_045288450.1">
    <property type="nucleotide sequence ID" value="XM_045430307.1"/>
</dbReference>
<accession>C0NJC8</accession>
<name>C0NJC8_AJECG</name>
<organism evidence="1 2">
    <name type="scientific">Ajellomyces capsulatus (strain G186AR / H82 / ATCC MYA-2454 / RMSCC 2432)</name>
    <name type="common">Darling's disease fungus</name>
    <name type="synonym">Histoplasma capsulatum</name>
    <dbReference type="NCBI Taxonomy" id="447093"/>
    <lineage>
        <taxon>Eukaryota</taxon>
        <taxon>Fungi</taxon>
        <taxon>Dikarya</taxon>
        <taxon>Ascomycota</taxon>
        <taxon>Pezizomycotina</taxon>
        <taxon>Eurotiomycetes</taxon>
        <taxon>Eurotiomycetidae</taxon>
        <taxon>Onygenales</taxon>
        <taxon>Ajellomycetaceae</taxon>
        <taxon>Histoplasma</taxon>
    </lineage>
</organism>
<proteinExistence type="predicted"/>
<reference evidence="1" key="1">
    <citation type="submission" date="2009-02" db="EMBL/GenBank/DDBJ databases">
        <title>The Genome Sequence of Ajellomyces capsulatus strain G186AR.</title>
        <authorList>
            <consortium name="The Broad Institute Genome Sequencing Platform"/>
            <person name="Champion M."/>
            <person name="Cuomo C."/>
            <person name="Ma L.-J."/>
            <person name="Henn M.R."/>
            <person name="Sil A."/>
            <person name="Goldman B."/>
            <person name="Young S.K."/>
            <person name="Kodira C.D."/>
            <person name="Zeng Q."/>
            <person name="Koehrsen M."/>
            <person name="Alvarado L."/>
            <person name="Berlin A."/>
            <person name="Borenstein D."/>
            <person name="Chen Z."/>
            <person name="Engels R."/>
            <person name="Freedman E."/>
            <person name="Gellesch M."/>
            <person name="Goldberg J."/>
            <person name="Griggs A."/>
            <person name="Gujja S."/>
            <person name="Heiman D."/>
            <person name="Hepburn T."/>
            <person name="Howarth C."/>
            <person name="Jen D."/>
            <person name="Larson L."/>
            <person name="Lewis B."/>
            <person name="Mehta T."/>
            <person name="Park D."/>
            <person name="Pearson M."/>
            <person name="Roberts A."/>
            <person name="Saif S."/>
            <person name="Shea T."/>
            <person name="Shenoy N."/>
            <person name="Sisk P."/>
            <person name="Stolte C."/>
            <person name="Sykes S."/>
            <person name="Walk T."/>
            <person name="White J."/>
            <person name="Yandava C."/>
            <person name="Klein B."/>
            <person name="McEwen J.G."/>
            <person name="Puccia R."/>
            <person name="Goldman G.H."/>
            <person name="Felipe M.S."/>
            <person name="Nino-Vega G."/>
            <person name="San-Blas G."/>
            <person name="Taylor J."/>
            <person name="Mendoza L."/>
            <person name="Galagan J."/>
            <person name="Nusbaum C."/>
            <person name="Birren B."/>
        </authorList>
    </citation>
    <scope>NUCLEOTIDE SEQUENCE</scope>
    <source>
        <strain evidence="1">G186AR</strain>
    </source>
</reference>
<evidence type="ECO:0000313" key="2">
    <source>
        <dbReference type="Proteomes" id="UP000001631"/>
    </source>
</evidence>
<protein>
    <submittedName>
        <fullName evidence="1">Uncharacterized protein</fullName>
    </submittedName>
</protein>
<dbReference type="EMBL" id="GG663366">
    <property type="protein sequence ID" value="EEH07969.1"/>
    <property type="molecule type" value="Genomic_DNA"/>
</dbReference>
<dbReference type="AlphaFoldDB" id="C0NJC8"/>
<sequence>MYRMSSLQEGRNPVRGYLPHWCDTCSTGMWIITPVEIWALHPGWRTPRRSGINILPCPFQHFFFDNPYTRMHPQYDDGLEKIIQKLDAYLYLDEKGIPQLLNV</sequence>